<dbReference type="InterPro" id="IPR012347">
    <property type="entry name" value="Ferritin-like"/>
</dbReference>
<keyword evidence="2" id="KW-1185">Reference proteome</keyword>
<accession>A0ABZ2JZ30</accession>
<dbReference type="InterPro" id="IPR007814">
    <property type="entry name" value="PaaA_PaaC"/>
</dbReference>
<sequence>MDSPFGPSRASDLGAEAREIMVGLLMSHGQRELLAAHVFGSALRLAPTLDEKMLLAEQALEELEHFEAVSALYAELTHGSDLHAAVADVAQLPPPTSWSELAVAQFLLCRAETFQLAEYRGSSCRRYAEIIDKLEAQEQEHAHAGEATLEKVCRESPLDRASLDGHVARWLRISLGLFMPIDRRREARAVTLGLRGRGSTEAMQAFVDRIRADLSRYGLSIRGES</sequence>
<evidence type="ECO:0000313" key="1">
    <source>
        <dbReference type="EMBL" id="WXA91726.1"/>
    </source>
</evidence>
<protein>
    <submittedName>
        <fullName evidence="1">Ferritin-like domain-containing protein</fullName>
    </submittedName>
</protein>
<dbReference type="RefSeq" id="WP_394842349.1">
    <property type="nucleotide sequence ID" value="NZ_CP089982.1"/>
</dbReference>
<proteinExistence type="predicted"/>
<gene>
    <name evidence="1" type="ORF">LZC95_35405</name>
</gene>
<dbReference type="CDD" id="cd00657">
    <property type="entry name" value="Ferritin_like"/>
    <property type="match status" value="1"/>
</dbReference>
<dbReference type="Pfam" id="PF05138">
    <property type="entry name" value="PaaA_PaaC"/>
    <property type="match status" value="1"/>
</dbReference>
<dbReference type="InterPro" id="IPR052703">
    <property type="entry name" value="Aromatic_CoA_ox/epox"/>
</dbReference>
<dbReference type="EMBL" id="CP089982">
    <property type="protein sequence ID" value="WXA91726.1"/>
    <property type="molecule type" value="Genomic_DNA"/>
</dbReference>
<dbReference type="PANTHER" id="PTHR30458">
    <property type="entry name" value="PHENYLACETIC ACID DEGRADATION PROTEIN PAA"/>
    <property type="match status" value="1"/>
</dbReference>
<reference evidence="1 2" key="1">
    <citation type="submission" date="2021-12" db="EMBL/GenBank/DDBJ databases">
        <title>Discovery of the Pendulisporaceae a myxobacterial family with distinct sporulation behavior and unique specialized metabolism.</title>
        <authorList>
            <person name="Garcia R."/>
            <person name="Popoff A."/>
            <person name="Bader C.D."/>
            <person name="Loehr J."/>
            <person name="Walesch S."/>
            <person name="Walt C."/>
            <person name="Boldt J."/>
            <person name="Bunk B."/>
            <person name="Haeckl F.J.F.P.J."/>
            <person name="Gunesch A.P."/>
            <person name="Birkelbach J."/>
            <person name="Nuebel U."/>
            <person name="Pietschmann T."/>
            <person name="Bach T."/>
            <person name="Mueller R."/>
        </authorList>
    </citation>
    <scope>NUCLEOTIDE SEQUENCE [LARGE SCALE GENOMIC DNA]</scope>
    <source>
        <strain evidence="1 2">MSr12523</strain>
    </source>
</reference>
<dbReference type="PANTHER" id="PTHR30458:SF0">
    <property type="entry name" value="1,2-PHENYLACETYL-COA EPOXIDASE, SUBUNIT C"/>
    <property type="match status" value="1"/>
</dbReference>
<evidence type="ECO:0000313" key="2">
    <source>
        <dbReference type="Proteomes" id="UP001379533"/>
    </source>
</evidence>
<dbReference type="Gene3D" id="1.20.1260.10">
    <property type="match status" value="1"/>
</dbReference>
<name>A0ABZ2JZ30_9BACT</name>
<dbReference type="InterPro" id="IPR009078">
    <property type="entry name" value="Ferritin-like_SF"/>
</dbReference>
<dbReference type="Proteomes" id="UP001379533">
    <property type="component" value="Chromosome"/>
</dbReference>
<dbReference type="SUPFAM" id="SSF47240">
    <property type="entry name" value="Ferritin-like"/>
    <property type="match status" value="1"/>
</dbReference>
<organism evidence="1 2">
    <name type="scientific">Pendulispora brunnea</name>
    <dbReference type="NCBI Taxonomy" id="2905690"/>
    <lineage>
        <taxon>Bacteria</taxon>
        <taxon>Pseudomonadati</taxon>
        <taxon>Myxococcota</taxon>
        <taxon>Myxococcia</taxon>
        <taxon>Myxococcales</taxon>
        <taxon>Sorangiineae</taxon>
        <taxon>Pendulisporaceae</taxon>
        <taxon>Pendulispora</taxon>
    </lineage>
</organism>